<protein>
    <submittedName>
        <fullName evidence="2">Uncharacterized protein</fullName>
    </submittedName>
</protein>
<organism evidence="2 3">
    <name type="scientific">Marasmius oreades</name>
    <name type="common">fairy-ring Marasmius</name>
    <dbReference type="NCBI Taxonomy" id="181124"/>
    <lineage>
        <taxon>Eukaryota</taxon>
        <taxon>Fungi</taxon>
        <taxon>Dikarya</taxon>
        <taxon>Basidiomycota</taxon>
        <taxon>Agaricomycotina</taxon>
        <taxon>Agaricomycetes</taxon>
        <taxon>Agaricomycetidae</taxon>
        <taxon>Agaricales</taxon>
        <taxon>Marasmiineae</taxon>
        <taxon>Marasmiaceae</taxon>
        <taxon>Marasmius</taxon>
    </lineage>
</organism>
<comment type="caution">
    <text evidence="2">The sequence shown here is derived from an EMBL/GenBank/DDBJ whole genome shotgun (WGS) entry which is preliminary data.</text>
</comment>
<dbReference type="AlphaFoldDB" id="A0A9P7RW93"/>
<reference evidence="2" key="1">
    <citation type="journal article" date="2021" name="Genome Biol. Evol.">
        <title>The assembled and annotated genome of the fairy-ring fungus Marasmius oreades.</title>
        <authorList>
            <person name="Hiltunen M."/>
            <person name="Ament-Velasquez S.L."/>
            <person name="Johannesson H."/>
        </authorList>
    </citation>
    <scope>NUCLEOTIDE SEQUENCE</scope>
    <source>
        <strain evidence="2">03SP1</strain>
    </source>
</reference>
<dbReference type="GeneID" id="66079065"/>
<feature type="transmembrane region" description="Helical" evidence="1">
    <location>
        <begin position="21"/>
        <end position="42"/>
    </location>
</feature>
<evidence type="ECO:0000313" key="2">
    <source>
        <dbReference type="EMBL" id="KAG7090914.1"/>
    </source>
</evidence>
<name>A0A9P7RW93_9AGAR</name>
<dbReference type="Proteomes" id="UP001049176">
    <property type="component" value="Chromosome 6"/>
</dbReference>
<gene>
    <name evidence="2" type="ORF">E1B28_009989</name>
</gene>
<evidence type="ECO:0000313" key="3">
    <source>
        <dbReference type="Proteomes" id="UP001049176"/>
    </source>
</evidence>
<keyword evidence="3" id="KW-1185">Reference proteome</keyword>
<accession>A0A9P7RW93</accession>
<keyword evidence="1" id="KW-1133">Transmembrane helix</keyword>
<sequence>MDQGRSHNRRRYSWYISISPWISNVIELLSRLVLLLSFLLFLCCSCCRCRSSRRSKTTSSTATSNSISIPKIPNYSRDYHVDVESGLSSYDAALNERSAVEKKQTWTSWNTSLSKNAIAAPVSFRHR</sequence>
<keyword evidence="1" id="KW-0472">Membrane</keyword>
<proteinExistence type="predicted"/>
<dbReference type="RefSeq" id="XP_043007384.1">
    <property type="nucleotide sequence ID" value="XM_043160770.1"/>
</dbReference>
<evidence type="ECO:0000256" key="1">
    <source>
        <dbReference type="SAM" id="Phobius"/>
    </source>
</evidence>
<dbReference type="EMBL" id="CM032186">
    <property type="protein sequence ID" value="KAG7090914.1"/>
    <property type="molecule type" value="Genomic_DNA"/>
</dbReference>
<keyword evidence="1" id="KW-0812">Transmembrane</keyword>